<dbReference type="HOGENOM" id="CLU_2715419_0_0_4"/>
<protein>
    <submittedName>
        <fullName evidence="2">Uncharacterized protein</fullName>
    </submittedName>
</protein>
<dbReference type="STRING" id="279058.LT85_0172"/>
<name>A0A0A1F916_9BURK</name>
<sequence>MSTDHIAAHWLAGVSKPPQSIGGVKPPAAIDRLAIMEKQLAEFMQTLEQDEDGVAPPHLMSGHHGCPCCTGRGE</sequence>
<organism evidence="2 3">
    <name type="scientific">Collimonas arenae</name>
    <dbReference type="NCBI Taxonomy" id="279058"/>
    <lineage>
        <taxon>Bacteria</taxon>
        <taxon>Pseudomonadati</taxon>
        <taxon>Pseudomonadota</taxon>
        <taxon>Betaproteobacteria</taxon>
        <taxon>Burkholderiales</taxon>
        <taxon>Oxalobacteraceae</taxon>
        <taxon>Collimonas</taxon>
    </lineage>
</organism>
<dbReference type="Proteomes" id="UP000030302">
    <property type="component" value="Chromosome"/>
</dbReference>
<keyword evidence="3" id="KW-1185">Reference proteome</keyword>
<feature type="region of interest" description="Disordered" evidence="1">
    <location>
        <begin position="52"/>
        <end position="74"/>
    </location>
</feature>
<dbReference type="KEGG" id="care:LT85_0172"/>
<dbReference type="AlphaFoldDB" id="A0A0A1F916"/>
<gene>
    <name evidence="2" type="ORF">LT85_0172</name>
</gene>
<proteinExistence type="predicted"/>
<evidence type="ECO:0000256" key="1">
    <source>
        <dbReference type="SAM" id="MobiDB-lite"/>
    </source>
</evidence>
<evidence type="ECO:0000313" key="3">
    <source>
        <dbReference type="Proteomes" id="UP000030302"/>
    </source>
</evidence>
<accession>A0A0A1F916</accession>
<dbReference type="EMBL" id="CP009962">
    <property type="protein sequence ID" value="AIY39332.1"/>
    <property type="molecule type" value="Genomic_DNA"/>
</dbReference>
<reference evidence="3" key="1">
    <citation type="journal article" date="2014" name="Soil Biol. Biochem.">
        <title>Structure and function of bacterial communities in ageing soils: Insights from the Mendocino ecological staircase.</title>
        <authorList>
            <person name="Uroz S."/>
            <person name="Tech J.J."/>
            <person name="Sawaya N.A."/>
            <person name="Frey-Klett P."/>
            <person name="Leveau J.H.J."/>
        </authorList>
    </citation>
    <scope>NUCLEOTIDE SEQUENCE [LARGE SCALE GENOMIC DNA]</scope>
    <source>
        <strain evidence="3">Cal35</strain>
    </source>
</reference>
<dbReference type="RefSeq" id="WP_038484148.1">
    <property type="nucleotide sequence ID" value="NZ_CP009962.1"/>
</dbReference>
<dbReference type="OrthoDB" id="8780205at2"/>
<evidence type="ECO:0000313" key="2">
    <source>
        <dbReference type="EMBL" id="AIY39332.1"/>
    </source>
</evidence>